<reference evidence="1 2" key="1">
    <citation type="journal article" date="2014" name="BMC Genomics">
        <title>Comparative genome sequencing reveals chemotype-specific gene clusters in the toxigenic black mold Stachybotrys.</title>
        <authorList>
            <person name="Semeiks J."/>
            <person name="Borek D."/>
            <person name="Otwinowski Z."/>
            <person name="Grishin N.V."/>
        </authorList>
    </citation>
    <scope>NUCLEOTIDE SEQUENCE [LARGE SCALE GENOMIC DNA]</scope>
    <source>
        <strain evidence="2">CBS 109288 / IBT 7711</strain>
    </source>
</reference>
<protein>
    <recommendedName>
        <fullName evidence="3">Pentatricopeptide repeat domain-containing protein</fullName>
    </recommendedName>
</protein>
<dbReference type="EMBL" id="KL648725">
    <property type="protein sequence ID" value="KEY64815.1"/>
    <property type="molecule type" value="Genomic_DNA"/>
</dbReference>
<dbReference type="Proteomes" id="UP000028045">
    <property type="component" value="Unassembled WGS sequence"/>
</dbReference>
<dbReference type="OrthoDB" id="5366531at2759"/>
<name>A0A084AHN6_STACB</name>
<sequence>MMQQQGKCALLAEPGAEGIRDSLLDAALEDETRWATLVRTAKSLAKANSFYWPELYTRVLHSCLDQRRFQLAKTCHKELEQDFLPEPQKLGALVSYFVVDRTLELQDTLKTLTRSYGLNMYDYIIPKLYSTGMSDVARAWRRTLVNRRDFPTVSRCVPFLQFMVQYTPQITLTPQELALLRSHERASSQDEDQETPMSIANGHDGEYNDGIVAKWFASTWISAEFAVNLAHKLGLRVIGPRALQSLALREASARDVAAEIHRLEKLGLEFSRQTYCKALIFFAKNDKDELLTELLHCDIHPDEFDDVETREMLLTAAAKQQDWKRQKLLQGVEMAIEDTTSHRLAHLLNAAIEHHSLDRVKRLLDRMEGLKLNMTQQSVNKLLTRLCREPSPGVAAYKVSEPQLDEAIDILRRIAVFDVAIPVASWQSILVLLGRGGRFEEIGQLSLEIVQLYMRERGLFPVHHVDLPQLPQRYLPAQSHSHVPPGTKDGTFDTKSEMYTSFGDDNIWDSISGSIHPDGHSLGQAKAEARHRQAEFEPTKEKDDHNALGIRISPEVAFMPADLSFHHPKHPLSLIFTPRLQRAIVRWGFDHSLKDTAHDFPMISGDPLGIRRFDLACGLRILALLRDQGIRICEQTVRNAILERLVIGTVPGKWRHRSRDEHAMAPLSLKSSFEEAWGPGLLPDEDEFLDLVDERKVKVRKHKTRMFAKAFDRYPHADKYPEFGVVDTHGRGPRQAR</sequence>
<proteinExistence type="predicted"/>
<dbReference type="Gene3D" id="1.25.40.10">
    <property type="entry name" value="Tetratricopeptide repeat domain"/>
    <property type="match status" value="1"/>
</dbReference>
<organism evidence="1 2">
    <name type="scientific">Stachybotrys chartarum (strain CBS 109288 / IBT 7711)</name>
    <name type="common">Toxic black mold</name>
    <name type="synonym">Stilbospora chartarum</name>
    <dbReference type="NCBI Taxonomy" id="1280523"/>
    <lineage>
        <taxon>Eukaryota</taxon>
        <taxon>Fungi</taxon>
        <taxon>Dikarya</taxon>
        <taxon>Ascomycota</taxon>
        <taxon>Pezizomycotina</taxon>
        <taxon>Sordariomycetes</taxon>
        <taxon>Hypocreomycetidae</taxon>
        <taxon>Hypocreales</taxon>
        <taxon>Stachybotryaceae</taxon>
        <taxon>Stachybotrys</taxon>
    </lineage>
</organism>
<evidence type="ECO:0000313" key="2">
    <source>
        <dbReference type="Proteomes" id="UP000028045"/>
    </source>
</evidence>
<keyword evidence="2" id="KW-1185">Reference proteome</keyword>
<gene>
    <name evidence="1" type="ORF">S7711_09147</name>
</gene>
<dbReference type="HOGENOM" id="CLU_007655_1_1_1"/>
<dbReference type="AlphaFoldDB" id="A0A084AHN6"/>
<evidence type="ECO:0008006" key="3">
    <source>
        <dbReference type="Google" id="ProtNLM"/>
    </source>
</evidence>
<accession>A0A084AHN6</accession>
<dbReference type="InterPro" id="IPR011990">
    <property type="entry name" value="TPR-like_helical_dom_sf"/>
</dbReference>
<evidence type="ECO:0000313" key="1">
    <source>
        <dbReference type="EMBL" id="KEY64815.1"/>
    </source>
</evidence>